<reference evidence="1 3" key="1">
    <citation type="submission" date="2014-07" db="EMBL/GenBank/DDBJ databases">
        <title>Genome of Flavobacterium hydatis DSM 2063.</title>
        <authorList>
            <person name="Pipes S.E."/>
            <person name="Stropko S.J."/>
            <person name="Newman J.D."/>
        </authorList>
    </citation>
    <scope>NUCLEOTIDE SEQUENCE [LARGE SCALE GENOMIC DNA]</scope>
    <source>
        <strain evidence="1 3">DSM 2063</strain>
    </source>
</reference>
<dbReference type="PANTHER" id="PTHR33639:SF2">
    <property type="entry name" value="DUF393 DOMAIN-CONTAINING PROTEIN"/>
    <property type="match status" value="1"/>
</dbReference>
<dbReference type="InterPro" id="IPR052927">
    <property type="entry name" value="DCC_oxidoreductase"/>
</dbReference>
<gene>
    <name evidence="2" type="ORF">B0A62_16090</name>
    <name evidence="1" type="ORF">IW20_15900</name>
</gene>
<proteinExistence type="predicted"/>
<dbReference type="Pfam" id="PF04134">
    <property type="entry name" value="DCC1-like"/>
    <property type="match status" value="1"/>
</dbReference>
<sequence length="147" mass="16903">MNTQNEIASFLANNAENKKIILFDGVCNLCDSAVQFIIKHDKKDIFRFAALQSEIGKEICKHIGVDTTKIDSIIFYEPGVVYYYKSGAAIAIAENLGVLWSWFSVFKIIPVFLRDPLYNYIAKNRYKWYGKKESCMIPTPELKTKFL</sequence>
<dbReference type="AlphaFoldDB" id="A0A086AEM5"/>
<accession>A0A086AEM5</accession>
<dbReference type="RefSeq" id="WP_035624127.1">
    <property type="nucleotide sequence ID" value="NZ_JBEWQG010000031.1"/>
</dbReference>
<dbReference type="Proteomes" id="UP000198424">
    <property type="component" value="Unassembled WGS sequence"/>
</dbReference>
<dbReference type="PANTHER" id="PTHR33639">
    <property type="entry name" value="THIOL-DISULFIDE OXIDOREDUCTASE DCC"/>
    <property type="match status" value="1"/>
</dbReference>
<dbReference type="InterPro" id="IPR007263">
    <property type="entry name" value="DCC1-like"/>
</dbReference>
<name>A0A086AEM5_FLAHY</name>
<protein>
    <submittedName>
        <fullName evidence="1">Thiol-disulfide oxidoreductase</fullName>
    </submittedName>
</protein>
<evidence type="ECO:0000313" key="2">
    <source>
        <dbReference type="EMBL" id="OXA91922.1"/>
    </source>
</evidence>
<comment type="caution">
    <text evidence="1">The sequence shown here is derived from an EMBL/GenBank/DDBJ whole genome shotgun (WGS) entry which is preliminary data.</text>
</comment>
<evidence type="ECO:0000313" key="4">
    <source>
        <dbReference type="Proteomes" id="UP000198424"/>
    </source>
</evidence>
<dbReference type="eggNOG" id="COG3011">
    <property type="taxonomic scope" value="Bacteria"/>
</dbReference>
<evidence type="ECO:0000313" key="1">
    <source>
        <dbReference type="EMBL" id="KFF15139.1"/>
    </source>
</evidence>
<dbReference type="OrthoDB" id="9785438at2"/>
<organism evidence="1 3">
    <name type="scientific">Flavobacterium hydatis</name>
    <name type="common">Cytophaga aquatilis</name>
    <dbReference type="NCBI Taxonomy" id="991"/>
    <lineage>
        <taxon>Bacteria</taxon>
        <taxon>Pseudomonadati</taxon>
        <taxon>Bacteroidota</taxon>
        <taxon>Flavobacteriia</taxon>
        <taxon>Flavobacteriales</taxon>
        <taxon>Flavobacteriaceae</taxon>
        <taxon>Flavobacterium</taxon>
    </lineage>
</organism>
<reference evidence="2 4" key="2">
    <citation type="submission" date="2016-11" db="EMBL/GenBank/DDBJ databases">
        <title>Whole genomes of Flavobacteriaceae.</title>
        <authorList>
            <person name="Stine C."/>
            <person name="Li C."/>
            <person name="Tadesse D."/>
        </authorList>
    </citation>
    <scope>NUCLEOTIDE SEQUENCE [LARGE SCALE GENOMIC DNA]</scope>
    <source>
        <strain evidence="2 4">ATCC 29551</strain>
    </source>
</reference>
<keyword evidence="4" id="KW-1185">Reference proteome</keyword>
<evidence type="ECO:0000313" key="3">
    <source>
        <dbReference type="Proteomes" id="UP000028712"/>
    </source>
</evidence>
<dbReference type="EMBL" id="JPRM01000024">
    <property type="protein sequence ID" value="KFF15139.1"/>
    <property type="molecule type" value="Genomic_DNA"/>
</dbReference>
<dbReference type="Proteomes" id="UP000028712">
    <property type="component" value="Unassembled WGS sequence"/>
</dbReference>
<dbReference type="EMBL" id="MUGY01000024">
    <property type="protein sequence ID" value="OXA91922.1"/>
    <property type="molecule type" value="Genomic_DNA"/>
</dbReference>
<dbReference type="GO" id="GO:0015035">
    <property type="term" value="F:protein-disulfide reductase activity"/>
    <property type="evidence" value="ECO:0007669"/>
    <property type="project" value="InterPro"/>
</dbReference>